<evidence type="ECO:0000313" key="4">
    <source>
        <dbReference type="Proteomes" id="UP000184609"/>
    </source>
</evidence>
<keyword evidence="4" id="KW-1185">Reference proteome</keyword>
<keyword evidence="3" id="KW-0808">Transferase</keyword>
<dbReference type="FunFam" id="3.40.50.2000:FF:000009">
    <property type="entry name" value="Sterol 3-beta-glucosyltransferase UGT80A2"/>
    <property type="match status" value="1"/>
</dbReference>
<dbReference type="PANTHER" id="PTHR48050:SF13">
    <property type="entry name" value="STEROL 3-BETA-GLUCOSYLTRANSFERASE UGT80A2"/>
    <property type="match status" value="1"/>
</dbReference>
<dbReference type="InterPro" id="IPR002213">
    <property type="entry name" value="UDP_glucos_trans"/>
</dbReference>
<protein>
    <submittedName>
        <fullName evidence="3">UDP:flavonoid glycosyltransferase YjiC, YdhE family</fullName>
    </submittedName>
</protein>
<dbReference type="InterPro" id="IPR004276">
    <property type="entry name" value="GlycoTrans_28_N"/>
</dbReference>
<dbReference type="Pfam" id="PF06722">
    <property type="entry name" value="EryCIII-like_C"/>
    <property type="match status" value="1"/>
</dbReference>
<dbReference type="GO" id="GO:0005975">
    <property type="term" value="P:carbohydrate metabolic process"/>
    <property type="evidence" value="ECO:0007669"/>
    <property type="project" value="InterPro"/>
</dbReference>
<dbReference type="InterPro" id="IPR010610">
    <property type="entry name" value="EryCIII-like_C"/>
</dbReference>
<sequence>MKILLISLGTRGDIEPFLAQAELLTQSGHEILCLFPEQFKETVEKLGYGFLGFDKRFLELLESQSGKKVMGGGGGLSQLKGYFNLVKDSFKIQGIIQAQQRQAIQTFDPDKVLFHSKALYCYLGALVDPTRYFLLTPIPCITHPTFQFSHIGLAKWKLSEKWNFKSFGLVNRARHMVLKKYWKKYYMDFKDSGKEFKDLANFEKTELETLYTISPSLFPKPKNWPNSAHLVGFYQRNQQKDFQPAPELTEWLANHPKAILVTFGSMSNPKPKEHSQMIIDALVANQIPAIINLSWGGLSKIENSPESIFYVEQIPYDWILPQLYGMIHHGGSGTTHYAALSGCVQFIIPHIIDQYFWNRLINERGLGPLGTSIHQMKKEKFESDLKDFYTNSDYKVKASQIALQMKSETDPIQLTKLITQ</sequence>
<dbReference type="Proteomes" id="UP000184609">
    <property type="component" value="Unassembled WGS sequence"/>
</dbReference>
<reference evidence="4" key="1">
    <citation type="submission" date="2016-12" db="EMBL/GenBank/DDBJ databases">
        <authorList>
            <person name="Varghese N."/>
            <person name="Submissions S."/>
        </authorList>
    </citation>
    <scope>NUCLEOTIDE SEQUENCE [LARGE SCALE GENOMIC DNA]</scope>
    <source>
        <strain evidence="4">DSM 25035</strain>
    </source>
</reference>
<dbReference type="Pfam" id="PF03033">
    <property type="entry name" value="Glyco_transf_28"/>
    <property type="match status" value="1"/>
</dbReference>
<proteinExistence type="predicted"/>
<dbReference type="EMBL" id="FRXN01000001">
    <property type="protein sequence ID" value="SHO59871.1"/>
    <property type="molecule type" value="Genomic_DNA"/>
</dbReference>
<name>A0A1M7Z4S1_9BACT</name>
<evidence type="ECO:0000313" key="3">
    <source>
        <dbReference type="EMBL" id="SHO59871.1"/>
    </source>
</evidence>
<gene>
    <name evidence="3" type="ORF">SAMN04488108_0419</name>
</gene>
<dbReference type="STRING" id="1073327.SAMN04488108_0419"/>
<dbReference type="GO" id="GO:0016758">
    <property type="term" value="F:hexosyltransferase activity"/>
    <property type="evidence" value="ECO:0007669"/>
    <property type="project" value="InterPro"/>
</dbReference>
<dbReference type="Gene3D" id="3.40.50.2000">
    <property type="entry name" value="Glycogen Phosphorylase B"/>
    <property type="match status" value="2"/>
</dbReference>
<dbReference type="CDD" id="cd03784">
    <property type="entry name" value="GT1_Gtf-like"/>
    <property type="match status" value="1"/>
</dbReference>
<dbReference type="InterPro" id="IPR050426">
    <property type="entry name" value="Glycosyltransferase_28"/>
</dbReference>
<feature type="domain" description="Erythromycin biosynthesis protein CIII-like C-terminal" evidence="2">
    <location>
        <begin position="278"/>
        <end position="416"/>
    </location>
</feature>
<dbReference type="OrthoDB" id="9805366at2"/>
<dbReference type="PANTHER" id="PTHR48050">
    <property type="entry name" value="STEROL 3-BETA-GLUCOSYLTRANSFERASE"/>
    <property type="match status" value="1"/>
</dbReference>
<dbReference type="AlphaFoldDB" id="A0A1M7Z4S1"/>
<feature type="domain" description="Glycosyltransferase family 28 N-terminal" evidence="1">
    <location>
        <begin position="3"/>
        <end position="104"/>
    </location>
</feature>
<dbReference type="RefSeq" id="WP_073570088.1">
    <property type="nucleotide sequence ID" value="NZ_FRXN01000001.1"/>
</dbReference>
<evidence type="ECO:0000259" key="1">
    <source>
        <dbReference type="Pfam" id="PF03033"/>
    </source>
</evidence>
<dbReference type="GO" id="GO:0033072">
    <property type="term" value="P:vancomycin biosynthetic process"/>
    <property type="evidence" value="ECO:0007669"/>
    <property type="project" value="UniProtKB-ARBA"/>
</dbReference>
<accession>A0A1M7Z4S1</accession>
<dbReference type="SUPFAM" id="SSF53756">
    <property type="entry name" value="UDP-Glycosyltransferase/glycogen phosphorylase"/>
    <property type="match status" value="1"/>
</dbReference>
<dbReference type="GO" id="GO:0008194">
    <property type="term" value="F:UDP-glycosyltransferase activity"/>
    <property type="evidence" value="ECO:0007669"/>
    <property type="project" value="InterPro"/>
</dbReference>
<evidence type="ECO:0000259" key="2">
    <source>
        <dbReference type="Pfam" id="PF06722"/>
    </source>
</evidence>
<organism evidence="3 4">
    <name type="scientific">Algoriphagus zhangzhouensis</name>
    <dbReference type="NCBI Taxonomy" id="1073327"/>
    <lineage>
        <taxon>Bacteria</taxon>
        <taxon>Pseudomonadati</taxon>
        <taxon>Bacteroidota</taxon>
        <taxon>Cytophagia</taxon>
        <taxon>Cytophagales</taxon>
        <taxon>Cyclobacteriaceae</taxon>
        <taxon>Algoriphagus</taxon>
    </lineage>
</organism>